<evidence type="ECO:0000256" key="5">
    <source>
        <dbReference type="ARBA" id="ARBA00022982"/>
    </source>
</evidence>
<dbReference type="GO" id="GO:0010181">
    <property type="term" value="F:FMN binding"/>
    <property type="evidence" value="ECO:0007669"/>
    <property type="project" value="InterPro"/>
</dbReference>
<dbReference type="HAMAP" id="MF_00479">
    <property type="entry name" value="RsxG_RnfG"/>
    <property type="match status" value="1"/>
</dbReference>
<comment type="subunit">
    <text evidence="6">The complex is composed of six subunits: RnfA, RnfB, RnfC, RnfD, RnfE and RnfG.</text>
</comment>
<feature type="domain" description="FMN-binding" evidence="7">
    <location>
        <begin position="97"/>
        <end position="189"/>
    </location>
</feature>
<dbReference type="PANTHER" id="PTHR36118:SF1">
    <property type="entry name" value="ION-TRANSLOCATING OXIDOREDUCTASE COMPLEX SUBUNIT G"/>
    <property type="match status" value="1"/>
</dbReference>
<evidence type="ECO:0000256" key="6">
    <source>
        <dbReference type="HAMAP-Rule" id="MF_00479"/>
    </source>
</evidence>
<dbReference type="SMART" id="SM00900">
    <property type="entry name" value="FMN_bind"/>
    <property type="match status" value="1"/>
</dbReference>
<feature type="modified residue" description="FMN phosphoryl threonine" evidence="6">
    <location>
        <position position="172"/>
    </location>
</feature>
<sequence>MKGARSLLLLMLLGSLGIGATLWLQYAATPRIEAEQRALQARKLLDVLPAGSYDNQPLDQPLPLADGQLSNSRLLDGYLATRNGRPSAVLLRSQVTGYAGPIELLIAIDPQGRLLGSKTLRQDETPGLGARIASWPNAWLQGFSGKSRNDPGDSAWALKKDNGQFDQIAGATITSRAVISALHDALRYFDEHRGQLLPGTPHE</sequence>
<dbReference type="PIRSF" id="PIRSF006091">
    <property type="entry name" value="E_trnsport_RnfG"/>
    <property type="match status" value="1"/>
</dbReference>
<keyword evidence="6" id="KW-0997">Cell inner membrane</keyword>
<keyword evidence="6" id="KW-1003">Cell membrane</keyword>
<dbReference type="GO" id="GO:0009055">
    <property type="term" value="F:electron transfer activity"/>
    <property type="evidence" value="ECO:0007669"/>
    <property type="project" value="InterPro"/>
</dbReference>
<comment type="similarity">
    <text evidence="6">Belongs to the RnfG family.</text>
</comment>
<organism evidence="8 9">
    <name type="scientific">Pseudomonas protegens (strain DSM 19095 / LMG 27888 / CFBP 6595 / CHA0)</name>
    <dbReference type="NCBI Taxonomy" id="1124983"/>
    <lineage>
        <taxon>Bacteria</taxon>
        <taxon>Pseudomonadati</taxon>
        <taxon>Pseudomonadota</taxon>
        <taxon>Gammaproteobacteria</taxon>
        <taxon>Pseudomonadales</taxon>
        <taxon>Pseudomonadaceae</taxon>
        <taxon>Pseudomonas</taxon>
    </lineage>
</organism>
<gene>
    <name evidence="6 8" type="primary">rnfG</name>
    <name evidence="8" type="ORF">PFLCHA0_c48290</name>
</gene>
<evidence type="ECO:0000256" key="2">
    <source>
        <dbReference type="ARBA" id="ARBA00022553"/>
    </source>
</evidence>
<dbReference type="EMBL" id="CP003190">
    <property type="protein sequence ID" value="AGL86579.1"/>
    <property type="molecule type" value="Genomic_DNA"/>
</dbReference>
<dbReference type="PANTHER" id="PTHR36118">
    <property type="entry name" value="ION-TRANSLOCATING OXIDOREDUCTASE COMPLEX SUBUNIT G"/>
    <property type="match status" value="1"/>
</dbReference>
<dbReference type="EC" id="7.-.-.-" evidence="6"/>
<dbReference type="HOGENOM" id="CLU_077882_1_0_6"/>
<protein>
    <recommendedName>
        <fullName evidence="6">Ion-translocating oxidoreductase complex subunit G</fullName>
        <ecNumber evidence="6">7.-.-.-</ecNumber>
    </recommendedName>
    <alternativeName>
        <fullName evidence="6">Rnf electron transport complex subunit G</fullName>
    </alternativeName>
</protein>
<dbReference type="AlphaFoldDB" id="A0A2C9ESK3"/>
<dbReference type="GO" id="GO:0022900">
    <property type="term" value="P:electron transport chain"/>
    <property type="evidence" value="ECO:0007669"/>
    <property type="project" value="UniProtKB-UniRule"/>
</dbReference>
<proteinExistence type="inferred from homology"/>
<name>A0A2C9ESK3_PSEPH</name>
<dbReference type="GeneID" id="57477827"/>
<dbReference type="KEGG" id="pprc:PFLCHA0_c48290"/>
<keyword evidence="1 6" id="KW-0813">Transport</keyword>
<comment type="subcellular location">
    <subcellularLocation>
        <location evidence="6">Cell inner membrane</location>
        <topology evidence="6">Single-pass membrane protein</topology>
    </subcellularLocation>
</comment>
<accession>A0A2C9ESK3</accession>
<keyword evidence="3 6" id="KW-0285">Flavoprotein</keyword>
<evidence type="ECO:0000256" key="4">
    <source>
        <dbReference type="ARBA" id="ARBA00022643"/>
    </source>
</evidence>
<evidence type="ECO:0000259" key="7">
    <source>
        <dbReference type="SMART" id="SM00900"/>
    </source>
</evidence>
<evidence type="ECO:0000256" key="3">
    <source>
        <dbReference type="ARBA" id="ARBA00022630"/>
    </source>
</evidence>
<dbReference type="InterPro" id="IPR010209">
    <property type="entry name" value="Ion_transpt_RnfG/RsxG"/>
</dbReference>
<dbReference type="eggNOG" id="COG4659">
    <property type="taxonomic scope" value="Bacteria"/>
</dbReference>
<evidence type="ECO:0000313" key="8">
    <source>
        <dbReference type="EMBL" id="AGL86579.1"/>
    </source>
</evidence>
<dbReference type="GO" id="GO:0005886">
    <property type="term" value="C:plasma membrane"/>
    <property type="evidence" value="ECO:0007669"/>
    <property type="project" value="UniProtKB-SubCell"/>
</dbReference>
<keyword evidence="6" id="KW-1278">Translocase</keyword>
<evidence type="ECO:0000256" key="1">
    <source>
        <dbReference type="ARBA" id="ARBA00022448"/>
    </source>
</evidence>
<keyword evidence="5 6" id="KW-0249">Electron transport</keyword>
<dbReference type="NCBIfam" id="TIGR01947">
    <property type="entry name" value="rnfG"/>
    <property type="match status" value="1"/>
</dbReference>
<keyword evidence="2 6" id="KW-0597">Phosphoprotein</keyword>
<keyword evidence="6" id="KW-1133">Transmembrane helix</keyword>
<keyword evidence="6" id="KW-0812">Transmembrane</keyword>
<dbReference type="InterPro" id="IPR007329">
    <property type="entry name" value="FMN-bd"/>
</dbReference>
<dbReference type="RefSeq" id="WP_015636812.1">
    <property type="nucleotide sequence ID" value="NC_021237.1"/>
</dbReference>
<comment type="cofactor">
    <cofactor evidence="6">
        <name>FMN</name>
        <dbReference type="ChEBI" id="CHEBI:58210"/>
    </cofactor>
</comment>
<reference evidence="9" key="1">
    <citation type="journal article" date="2014" name="Genome Announc.">
        <title>Full-genome sequence of the plant growth-promoting bacterium Pseudomonas protegens CHA0.</title>
        <authorList>
            <person name="Jousset A."/>
            <person name="Schuldes J."/>
            <person name="Keel C."/>
            <person name="Maurhofer M."/>
            <person name="Daniel R."/>
            <person name="Scheu S."/>
            <person name="Thuermer A."/>
        </authorList>
    </citation>
    <scope>NUCLEOTIDE SEQUENCE [LARGE SCALE GENOMIC DNA]</scope>
    <source>
        <strain evidence="9">DSM 19095 / LMG 27888 / CFBP 6595 / CHA0</strain>
    </source>
</reference>
<dbReference type="Proteomes" id="UP000013940">
    <property type="component" value="Chromosome"/>
</dbReference>
<comment type="function">
    <text evidence="6">Part of a membrane-bound complex that couples electron transfer with translocation of ions across the membrane.</text>
</comment>
<evidence type="ECO:0000313" key="9">
    <source>
        <dbReference type="Proteomes" id="UP000013940"/>
    </source>
</evidence>
<keyword evidence="6" id="KW-0472">Membrane</keyword>
<keyword evidence="4 6" id="KW-0288">FMN</keyword>
<dbReference type="Pfam" id="PF04205">
    <property type="entry name" value="FMN_bind"/>
    <property type="match status" value="1"/>
</dbReference>